<name>A0A1Y3M9I4_9BACI</name>
<dbReference type="EMBL" id="MWPX01000035">
    <property type="protein sequence ID" value="OUM46756.1"/>
    <property type="molecule type" value="Genomic_DNA"/>
</dbReference>
<dbReference type="AlphaFoldDB" id="A0A1Y3M9I4"/>
<dbReference type="GO" id="GO:0004413">
    <property type="term" value="F:homoserine kinase activity"/>
    <property type="evidence" value="ECO:0007669"/>
    <property type="project" value="TreeGrafter"/>
</dbReference>
<dbReference type="InterPro" id="IPR050249">
    <property type="entry name" value="Pseudomonas-type_ThrB"/>
</dbReference>
<evidence type="ECO:0000313" key="4">
    <source>
        <dbReference type="Proteomes" id="UP000195321"/>
    </source>
</evidence>
<dbReference type="RefSeq" id="WP_016115261.1">
    <property type="nucleotide sequence ID" value="NZ_CP189809.1"/>
</dbReference>
<dbReference type="GO" id="GO:0009088">
    <property type="term" value="P:threonine biosynthetic process"/>
    <property type="evidence" value="ECO:0007669"/>
    <property type="project" value="TreeGrafter"/>
</dbReference>
<dbReference type="PANTHER" id="PTHR21064:SF6">
    <property type="entry name" value="AMINOGLYCOSIDE PHOSPHOTRANSFERASE DOMAIN-CONTAINING PROTEIN"/>
    <property type="match status" value="1"/>
</dbReference>
<feature type="domain" description="Aminoglycoside phosphotransferase" evidence="2">
    <location>
        <begin position="7"/>
        <end position="204"/>
    </location>
</feature>
<dbReference type="PANTHER" id="PTHR21064">
    <property type="entry name" value="AMINOGLYCOSIDE PHOSPHOTRANSFERASE DOMAIN-CONTAINING PROTEIN-RELATED"/>
    <property type="match status" value="1"/>
</dbReference>
<comment type="caution">
    <text evidence="3">The sequence shown here is derived from an EMBL/GenBank/DDBJ whole genome shotgun (WGS) entry which is preliminary data.</text>
</comment>
<dbReference type="Gene3D" id="3.90.1200.10">
    <property type="match status" value="1"/>
</dbReference>
<sequence length="305" mass="36477">MLENRVRLNGGFNNDVFYIKEKERVVRISDKSKTKEMVLQEIEWMNFLYEKGVHVPKSVIPLECEDERVKTYFEFIKGDQIDVTNKSHWNEKIFKKLGKNLGRMHALSKGFKLQTIQRPEWKVESPDVFDIRRKLDPWIKEKYEKLVHNLTSYIITPDTFGLIHNDYHQGNLIINEEGRITTIDFDDCAFNWYAQDIAVAFYHAYWQHSSFNGNTHSFCDIFMSNFFAGYKTENMLHKDIIIQIPIFLKIREIYLYQLFIQKWDMNNLEEWQEYTLHSLEDKIKNQVPYAGINDFSIFLSRINGQ</sequence>
<gene>
    <name evidence="3" type="ORF">BW425_21840</name>
</gene>
<evidence type="ECO:0000313" key="3">
    <source>
        <dbReference type="EMBL" id="OUM46756.1"/>
    </source>
</evidence>
<evidence type="ECO:0000259" key="2">
    <source>
        <dbReference type="Pfam" id="PF01636"/>
    </source>
</evidence>
<dbReference type="SUPFAM" id="SSF56112">
    <property type="entry name" value="Protein kinase-like (PK-like)"/>
    <property type="match status" value="1"/>
</dbReference>
<dbReference type="Pfam" id="PF01636">
    <property type="entry name" value="APH"/>
    <property type="match status" value="1"/>
</dbReference>
<evidence type="ECO:0000256" key="1">
    <source>
        <dbReference type="ARBA" id="ARBA00038240"/>
    </source>
</evidence>
<organism evidence="3 4">
    <name type="scientific">Bacillus pseudomycoides</name>
    <dbReference type="NCBI Taxonomy" id="64104"/>
    <lineage>
        <taxon>Bacteria</taxon>
        <taxon>Bacillati</taxon>
        <taxon>Bacillota</taxon>
        <taxon>Bacilli</taxon>
        <taxon>Bacillales</taxon>
        <taxon>Bacillaceae</taxon>
        <taxon>Bacillus</taxon>
        <taxon>Bacillus cereus group</taxon>
    </lineage>
</organism>
<dbReference type="Proteomes" id="UP000195321">
    <property type="component" value="Unassembled WGS sequence"/>
</dbReference>
<comment type="similarity">
    <text evidence="1">Belongs to the pseudomonas-type ThrB family.</text>
</comment>
<dbReference type="InterPro" id="IPR002575">
    <property type="entry name" value="Aminoglycoside_PTrfase"/>
</dbReference>
<proteinExistence type="inferred from homology"/>
<protein>
    <recommendedName>
        <fullName evidence="2">Aminoglycoside phosphotransferase domain-containing protein</fullName>
    </recommendedName>
</protein>
<reference evidence="3 4" key="1">
    <citation type="submission" date="2017-02" db="EMBL/GenBank/DDBJ databases">
        <title>Bacillus pseudomycoides isolate FSL K6-0042.</title>
        <authorList>
            <person name="Kovac J."/>
        </authorList>
    </citation>
    <scope>NUCLEOTIDE SEQUENCE [LARGE SCALE GENOMIC DNA]</scope>
    <source>
        <strain evidence="3 4">FSL K6-0042</strain>
    </source>
</reference>
<accession>A0A1Y3M9I4</accession>
<dbReference type="InterPro" id="IPR011009">
    <property type="entry name" value="Kinase-like_dom_sf"/>
</dbReference>